<sequence>MQKKANHESGPKLSAGTNFHLDRYLTSPAETTGSAFVKNDPVQNAPILLDHSAKSSLPQDYKVSYPLRRPVRPSYANNRCNPEHQHGLAPVRALTLYLLLCLESAVHRGPRTVTGECQGRDAGTTERMLMEDFSLSPEIVLHCRGEIEAHCSGLHRKGRTLHCS</sequence>
<dbReference type="Proteomes" id="UP001558613">
    <property type="component" value="Unassembled WGS sequence"/>
</dbReference>
<dbReference type="EMBL" id="JAYMGO010000022">
    <property type="protein sequence ID" value="KAL1250630.1"/>
    <property type="molecule type" value="Genomic_DNA"/>
</dbReference>
<evidence type="ECO:0000313" key="1">
    <source>
        <dbReference type="EMBL" id="KAL1250630.1"/>
    </source>
</evidence>
<evidence type="ECO:0000313" key="2">
    <source>
        <dbReference type="Proteomes" id="UP001558613"/>
    </source>
</evidence>
<accession>A0ABR3LE40</accession>
<name>A0ABR3LE40_9TELE</name>
<keyword evidence="2" id="KW-1185">Reference proteome</keyword>
<gene>
    <name evidence="1" type="ORF">QQF64_018426</name>
</gene>
<dbReference type="InterPro" id="IPR001893">
    <property type="entry name" value="Cys-rich_GLG1_repeat"/>
</dbReference>
<dbReference type="Pfam" id="PF00839">
    <property type="entry name" value="Cys_rich_FGFR"/>
    <property type="match status" value="1"/>
</dbReference>
<dbReference type="PANTHER" id="PTHR11884">
    <property type="entry name" value="SELECTIN LIGAND RELATED"/>
    <property type="match status" value="1"/>
</dbReference>
<dbReference type="InterPro" id="IPR039728">
    <property type="entry name" value="GLG1"/>
</dbReference>
<protein>
    <submittedName>
        <fullName evidence="1">Uncharacterized protein</fullName>
    </submittedName>
</protein>
<comment type="caution">
    <text evidence="1">The sequence shown here is derived from an EMBL/GenBank/DDBJ whole genome shotgun (WGS) entry which is preliminary data.</text>
</comment>
<proteinExistence type="predicted"/>
<reference evidence="1 2" key="1">
    <citation type="submission" date="2023-09" db="EMBL/GenBank/DDBJ databases">
        <authorList>
            <person name="Wang M."/>
        </authorList>
    </citation>
    <scope>NUCLEOTIDE SEQUENCE [LARGE SCALE GENOMIC DNA]</scope>
    <source>
        <strain evidence="1">GT-2023</strain>
        <tissue evidence="1">Liver</tissue>
    </source>
</reference>
<dbReference type="PANTHER" id="PTHR11884:SF1">
    <property type="entry name" value="GOLGI APPARATUS PROTEIN 1"/>
    <property type="match status" value="1"/>
</dbReference>
<organism evidence="1 2">
    <name type="scientific">Cirrhinus molitorella</name>
    <name type="common">mud carp</name>
    <dbReference type="NCBI Taxonomy" id="172907"/>
    <lineage>
        <taxon>Eukaryota</taxon>
        <taxon>Metazoa</taxon>
        <taxon>Chordata</taxon>
        <taxon>Craniata</taxon>
        <taxon>Vertebrata</taxon>
        <taxon>Euteleostomi</taxon>
        <taxon>Actinopterygii</taxon>
        <taxon>Neopterygii</taxon>
        <taxon>Teleostei</taxon>
        <taxon>Ostariophysi</taxon>
        <taxon>Cypriniformes</taxon>
        <taxon>Cyprinidae</taxon>
        <taxon>Labeoninae</taxon>
        <taxon>Labeonini</taxon>
        <taxon>Cirrhinus</taxon>
    </lineage>
</organism>